<dbReference type="PANTHER" id="PTHR30489">
    <property type="entry name" value="LIPOPROTEIN-RELEASING SYSTEM TRANSMEMBRANE PROTEIN LOLE"/>
    <property type="match status" value="1"/>
</dbReference>
<feature type="domain" description="ABC3 transporter permease C-terminal" evidence="8">
    <location>
        <begin position="1"/>
        <end position="109"/>
    </location>
</feature>
<keyword evidence="3" id="KW-1003">Cell membrane</keyword>
<evidence type="ECO:0000256" key="5">
    <source>
        <dbReference type="ARBA" id="ARBA00022989"/>
    </source>
</evidence>
<dbReference type="EMBL" id="RGET01000223">
    <property type="protein sequence ID" value="NBN88664.1"/>
    <property type="molecule type" value="Genomic_DNA"/>
</dbReference>
<evidence type="ECO:0000256" key="2">
    <source>
        <dbReference type="ARBA" id="ARBA00005236"/>
    </source>
</evidence>
<feature type="transmembrane region" description="Helical" evidence="7">
    <location>
        <begin position="82"/>
        <end position="102"/>
    </location>
</feature>
<evidence type="ECO:0000256" key="1">
    <source>
        <dbReference type="ARBA" id="ARBA00004651"/>
    </source>
</evidence>
<dbReference type="InterPro" id="IPR003838">
    <property type="entry name" value="ABC3_permease_C"/>
</dbReference>
<evidence type="ECO:0000256" key="3">
    <source>
        <dbReference type="ARBA" id="ARBA00022475"/>
    </source>
</evidence>
<evidence type="ECO:0000256" key="4">
    <source>
        <dbReference type="ARBA" id="ARBA00022692"/>
    </source>
</evidence>
<evidence type="ECO:0000256" key="7">
    <source>
        <dbReference type="SAM" id="Phobius"/>
    </source>
</evidence>
<dbReference type="PANTHER" id="PTHR30489:SF0">
    <property type="entry name" value="LIPOPROTEIN-RELEASING SYSTEM TRANSMEMBRANE PROTEIN LOLE"/>
    <property type="match status" value="1"/>
</dbReference>
<gene>
    <name evidence="9" type="ORF">EBV32_06215</name>
</gene>
<comment type="similarity">
    <text evidence="2">Belongs to the ABC-4 integral membrane protein family. LolC/E subfamily.</text>
</comment>
<proteinExistence type="inferred from homology"/>
<feature type="non-terminal residue" evidence="9">
    <location>
        <position position="1"/>
    </location>
</feature>
<protein>
    <submittedName>
        <fullName evidence="9">FtsX-like permease family protein</fullName>
    </submittedName>
</protein>
<evidence type="ECO:0000259" key="8">
    <source>
        <dbReference type="Pfam" id="PF02687"/>
    </source>
</evidence>
<evidence type="ECO:0000256" key="6">
    <source>
        <dbReference type="ARBA" id="ARBA00023136"/>
    </source>
</evidence>
<dbReference type="InterPro" id="IPR051447">
    <property type="entry name" value="Lipoprotein-release_system"/>
</dbReference>
<keyword evidence="6 7" id="KW-0472">Membrane</keyword>
<dbReference type="Pfam" id="PF02687">
    <property type="entry name" value="FtsX"/>
    <property type="match status" value="1"/>
</dbReference>
<organism evidence="9 10">
    <name type="scientific">Candidatus Fonsibacter lacus</name>
    <dbReference type="NCBI Taxonomy" id="2576439"/>
    <lineage>
        <taxon>Bacteria</taxon>
        <taxon>Pseudomonadati</taxon>
        <taxon>Pseudomonadota</taxon>
        <taxon>Alphaproteobacteria</taxon>
        <taxon>Candidatus Pelagibacterales</taxon>
        <taxon>Candidatus Pelagibacterales incertae sedis</taxon>
        <taxon>Candidatus Fonsibacter</taxon>
    </lineage>
</organism>
<dbReference type="Proteomes" id="UP000713222">
    <property type="component" value="Unassembled WGS sequence"/>
</dbReference>
<accession>A0A964V1Y9</accession>
<reference evidence="9" key="1">
    <citation type="submission" date="2018-10" db="EMBL/GenBank/DDBJ databases">
        <title>Iterative Subtractive Binning of Freshwater Chronoseries Metagenomes Recovers Nearly Complete Genomes from over Four Hundred Novel Species.</title>
        <authorList>
            <person name="Rodriguez-R L.M."/>
            <person name="Tsementzi D."/>
            <person name="Luo C."/>
            <person name="Konstantinidis K.T."/>
        </authorList>
    </citation>
    <scope>NUCLEOTIDE SEQUENCE</scope>
    <source>
        <strain evidence="9">WB7_6_001</strain>
    </source>
</reference>
<evidence type="ECO:0000313" key="9">
    <source>
        <dbReference type="EMBL" id="NBN88664.1"/>
    </source>
</evidence>
<name>A0A964V1Y9_9PROT</name>
<dbReference type="GO" id="GO:0098797">
    <property type="term" value="C:plasma membrane protein complex"/>
    <property type="evidence" value="ECO:0007669"/>
    <property type="project" value="TreeGrafter"/>
</dbReference>
<dbReference type="GO" id="GO:0044874">
    <property type="term" value="P:lipoprotein localization to outer membrane"/>
    <property type="evidence" value="ECO:0007669"/>
    <property type="project" value="TreeGrafter"/>
</dbReference>
<keyword evidence="5 7" id="KW-1133">Transmembrane helix</keyword>
<feature type="transmembrane region" description="Helical" evidence="7">
    <location>
        <begin position="20"/>
        <end position="43"/>
    </location>
</feature>
<keyword evidence="4 7" id="KW-0812">Transmembrane</keyword>
<evidence type="ECO:0000313" key="10">
    <source>
        <dbReference type="Proteomes" id="UP000713222"/>
    </source>
</evidence>
<dbReference type="AlphaFoldDB" id="A0A964V1Y9"/>
<sequence>TKEIAIFNTLGMSKFSISKIFFIMGSFIGITGTLFGVVLGIVFAHNIEAIRQFVSFVFQVRVFPPEIYFLSKMPSLIDYKSVLIICFFSVLITFLASLYPAISASKLNPIKGLKYD</sequence>
<comment type="subcellular location">
    <subcellularLocation>
        <location evidence="1">Cell membrane</location>
        <topology evidence="1">Multi-pass membrane protein</topology>
    </subcellularLocation>
</comment>
<comment type="caution">
    <text evidence="9">The sequence shown here is derived from an EMBL/GenBank/DDBJ whole genome shotgun (WGS) entry which is preliminary data.</text>
</comment>